<evidence type="ECO:0000256" key="2">
    <source>
        <dbReference type="ARBA" id="ARBA00022679"/>
    </source>
</evidence>
<dbReference type="GO" id="GO:0052381">
    <property type="term" value="F:tRNA dimethylallyltransferase activity"/>
    <property type="evidence" value="ECO:0007669"/>
    <property type="project" value="InterPro"/>
</dbReference>
<comment type="cofactor">
    <cofactor evidence="1">
        <name>Mg(2+)</name>
        <dbReference type="ChEBI" id="CHEBI:18420"/>
    </cofactor>
</comment>
<name>X1DJH3_9ZZZZ</name>
<comment type="caution">
    <text evidence="6">The sequence shown here is derived from an EMBL/GenBank/DDBJ whole genome shotgun (WGS) entry which is preliminary data.</text>
</comment>
<protein>
    <recommendedName>
        <fullName evidence="7">tRNA dimethylallyltransferase</fullName>
    </recommendedName>
</protein>
<dbReference type="Pfam" id="PF01715">
    <property type="entry name" value="IPPT"/>
    <property type="match status" value="1"/>
</dbReference>
<keyword evidence="3" id="KW-0547">Nucleotide-binding</keyword>
<evidence type="ECO:0000256" key="3">
    <source>
        <dbReference type="ARBA" id="ARBA00022741"/>
    </source>
</evidence>
<keyword evidence="2" id="KW-0808">Transferase</keyword>
<keyword evidence="4" id="KW-0067">ATP-binding</keyword>
<dbReference type="PANTHER" id="PTHR11088:SF60">
    <property type="entry name" value="TRNA DIMETHYLALLYLTRANSFERASE"/>
    <property type="match status" value="1"/>
</dbReference>
<dbReference type="PANTHER" id="PTHR11088">
    <property type="entry name" value="TRNA DIMETHYLALLYLTRANSFERASE"/>
    <property type="match status" value="1"/>
</dbReference>
<evidence type="ECO:0000256" key="4">
    <source>
        <dbReference type="ARBA" id="ARBA00022840"/>
    </source>
</evidence>
<dbReference type="Gene3D" id="1.10.20.140">
    <property type="match status" value="1"/>
</dbReference>
<keyword evidence="5" id="KW-0460">Magnesium</keyword>
<dbReference type="InterPro" id="IPR039657">
    <property type="entry name" value="Dimethylallyltransferase"/>
</dbReference>
<dbReference type="AlphaFoldDB" id="X1DJH3"/>
<dbReference type="InterPro" id="IPR018022">
    <property type="entry name" value="IPT"/>
</dbReference>
<dbReference type="GO" id="GO:0005524">
    <property type="term" value="F:ATP binding"/>
    <property type="evidence" value="ECO:0007669"/>
    <property type="project" value="UniProtKB-KW"/>
</dbReference>
<dbReference type="EMBL" id="BART01033539">
    <property type="protein sequence ID" value="GAH08435.1"/>
    <property type="molecule type" value="Genomic_DNA"/>
</dbReference>
<organism evidence="6">
    <name type="scientific">marine sediment metagenome</name>
    <dbReference type="NCBI Taxonomy" id="412755"/>
    <lineage>
        <taxon>unclassified sequences</taxon>
        <taxon>metagenomes</taxon>
        <taxon>ecological metagenomes</taxon>
    </lineage>
</organism>
<proteinExistence type="predicted"/>
<evidence type="ECO:0000256" key="1">
    <source>
        <dbReference type="ARBA" id="ARBA00001946"/>
    </source>
</evidence>
<evidence type="ECO:0000313" key="6">
    <source>
        <dbReference type="EMBL" id="GAH08435.1"/>
    </source>
</evidence>
<sequence>KIGDDVKKYGLLKYYEELKKIDPLYSSKISENDERRIVRALEVYKVTGKPFSFYQNKWESRQSIYDSIFIGIKTEKSKLHKSIDKRVDEMFKKGLVEEVRALAGKGYGNCLSLKQAVGYKEVLEFLSGDIDFEQCVEKVKSDTKKLAKKQMTWFNSDDRIKWIKTDDYISSAELTENILMLIKDYGRNEKN</sequence>
<dbReference type="Gene3D" id="1.10.287.890">
    <property type="entry name" value="Crystal structure of tRNA isopentenylpyrophosphate transferase (bh2366) domain"/>
    <property type="match status" value="1"/>
</dbReference>
<reference evidence="6" key="1">
    <citation type="journal article" date="2014" name="Front. Microbiol.">
        <title>High frequency of phylogenetically diverse reductive dehalogenase-homologous genes in deep subseafloor sedimentary metagenomes.</title>
        <authorList>
            <person name="Kawai M."/>
            <person name="Futagami T."/>
            <person name="Toyoda A."/>
            <person name="Takaki Y."/>
            <person name="Nishi S."/>
            <person name="Hori S."/>
            <person name="Arai W."/>
            <person name="Tsubouchi T."/>
            <person name="Morono Y."/>
            <person name="Uchiyama I."/>
            <person name="Ito T."/>
            <person name="Fujiyama A."/>
            <person name="Inagaki F."/>
            <person name="Takami H."/>
        </authorList>
    </citation>
    <scope>NUCLEOTIDE SEQUENCE</scope>
    <source>
        <strain evidence="6">Expedition CK06-06</strain>
    </source>
</reference>
<evidence type="ECO:0008006" key="7">
    <source>
        <dbReference type="Google" id="ProtNLM"/>
    </source>
</evidence>
<accession>X1DJH3</accession>
<dbReference type="GO" id="GO:0006400">
    <property type="term" value="P:tRNA modification"/>
    <property type="evidence" value="ECO:0007669"/>
    <property type="project" value="TreeGrafter"/>
</dbReference>
<dbReference type="NCBIfam" id="TIGR00174">
    <property type="entry name" value="miaA"/>
    <property type="match status" value="1"/>
</dbReference>
<evidence type="ECO:0000256" key="5">
    <source>
        <dbReference type="ARBA" id="ARBA00022842"/>
    </source>
</evidence>
<feature type="non-terminal residue" evidence="6">
    <location>
        <position position="1"/>
    </location>
</feature>
<gene>
    <name evidence="6" type="ORF">S01H4_57599</name>
</gene>